<dbReference type="PANTHER" id="PTHR45527">
    <property type="entry name" value="NONRIBOSOMAL PEPTIDE SYNTHETASE"/>
    <property type="match status" value="1"/>
</dbReference>
<organism evidence="2 3">
    <name type="scientific">Bacillus pseudomycoides</name>
    <dbReference type="NCBI Taxonomy" id="64104"/>
    <lineage>
        <taxon>Bacteria</taxon>
        <taxon>Bacillati</taxon>
        <taxon>Bacillota</taxon>
        <taxon>Bacilli</taxon>
        <taxon>Bacillales</taxon>
        <taxon>Bacillaceae</taxon>
        <taxon>Bacillus</taxon>
        <taxon>Bacillus cereus group</taxon>
    </lineage>
</organism>
<dbReference type="GO" id="GO:0031177">
    <property type="term" value="F:phosphopantetheine binding"/>
    <property type="evidence" value="ECO:0007669"/>
    <property type="project" value="TreeGrafter"/>
</dbReference>
<dbReference type="RefSeq" id="WP_309440678.1">
    <property type="nucleotide sequence ID" value="NZ_VLYX01000146.1"/>
</dbReference>
<dbReference type="AlphaFoldDB" id="A0AAJ1Z6Q4"/>
<dbReference type="SUPFAM" id="SSF56801">
    <property type="entry name" value="Acetyl-CoA synthetase-like"/>
    <property type="match status" value="1"/>
</dbReference>
<dbReference type="InterPro" id="IPR000873">
    <property type="entry name" value="AMP-dep_synth/lig_dom"/>
</dbReference>
<protein>
    <submittedName>
        <fullName evidence="2">AMP-binding protein</fullName>
    </submittedName>
</protein>
<name>A0AAJ1Z6Q4_9BACI</name>
<dbReference type="EMBL" id="VLYX01000146">
    <property type="protein sequence ID" value="MDR4329839.1"/>
    <property type="molecule type" value="Genomic_DNA"/>
</dbReference>
<sequence>DRFEDKVARRPDAIAVVDQMREWTYGELDARANQLAHVLQRKGVGPESVVGVYLPRSAELMESLLGILKAGGAYVVLDPLYPKSRLQYMIEDAGIQIVVTTAAQESLSEQVETVRLEEITDESVIAPKRQVKPEHLAYIVYTSGSTGKPKGVMVEYRSLMNMVSWHQAVYQITAQDRATQIAGIAFDSAVQEIWPYLTAGAALYLSTEELRINPEALRDWLIDSRITASFAPTPILERLLKLSWPEKTDLRFIITGGDQLTQYPSEQIPFAVINQYGPSENTVVTTDCYVPVGMTTGTPSIGRPIANTEVYVL</sequence>
<accession>A0AAJ1Z6Q4</accession>
<dbReference type="PROSITE" id="PS00455">
    <property type="entry name" value="AMP_BINDING"/>
    <property type="match status" value="1"/>
</dbReference>
<dbReference type="GO" id="GO:0005737">
    <property type="term" value="C:cytoplasm"/>
    <property type="evidence" value="ECO:0007669"/>
    <property type="project" value="TreeGrafter"/>
</dbReference>
<dbReference type="GO" id="GO:0043041">
    <property type="term" value="P:amino acid activation for nonribosomal peptide biosynthetic process"/>
    <property type="evidence" value="ECO:0007669"/>
    <property type="project" value="TreeGrafter"/>
</dbReference>
<comment type="caution">
    <text evidence="2">The sequence shown here is derived from an EMBL/GenBank/DDBJ whole genome shotgun (WGS) entry which is preliminary data.</text>
</comment>
<gene>
    <name evidence="2" type="ORF">FOS08_30025</name>
</gene>
<dbReference type="Proteomes" id="UP001248134">
    <property type="component" value="Unassembled WGS sequence"/>
</dbReference>
<dbReference type="Gene3D" id="3.40.50.980">
    <property type="match status" value="2"/>
</dbReference>
<dbReference type="PRINTS" id="PR00154">
    <property type="entry name" value="AMPBINDING"/>
</dbReference>
<dbReference type="Pfam" id="PF00501">
    <property type="entry name" value="AMP-binding"/>
    <property type="match status" value="1"/>
</dbReference>
<evidence type="ECO:0000259" key="1">
    <source>
        <dbReference type="Pfam" id="PF00501"/>
    </source>
</evidence>
<dbReference type="GO" id="GO:0044550">
    <property type="term" value="P:secondary metabolite biosynthetic process"/>
    <property type="evidence" value="ECO:0007669"/>
    <property type="project" value="TreeGrafter"/>
</dbReference>
<evidence type="ECO:0000313" key="3">
    <source>
        <dbReference type="Proteomes" id="UP001248134"/>
    </source>
</evidence>
<reference evidence="2" key="1">
    <citation type="submission" date="2019-07" db="EMBL/GenBank/DDBJ databases">
        <title>Phylogenomic Reclassification of ATCC Bacillus Strains and Various Taxa within the Genus Bacillus.</title>
        <authorList>
            <person name="Riojas M.A."/>
            <person name="Frank A.M."/>
            <person name="Fenn S.L."/>
            <person name="King S.P."/>
            <person name="Brower S.M."/>
            <person name="Hazbon M.H."/>
        </authorList>
    </citation>
    <scope>NUCLEOTIDE SEQUENCE</scope>
    <source>
        <strain evidence="2">NR-12239</strain>
    </source>
</reference>
<proteinExistence type="predicted"/>
<evidence type="ECO:0000313" key="2">
    <source>
        <dbReference type="EMBL" id="MDR4329839.1"/>
    </source>
</evidence>
<feature type="domain" description="AMP-dependent synthetase/ligase" evidence="1">
    <location>
        <begin position="3"/>
        <end position="313"/>
    </location>
</feature>
<dbReference type="InterPro" id="IPR020845">
    <property type="entry name" value="AMP-binding_CS"/>
</dbReference>
<feature type="non-terminal residue" evidence="2">
    <location>
        <position position="1"/>
    </location>
</feature>
<feature type="non-terminal residue" evidence="2">
    <location>
        <position position="313"/>
    </location>
</feature>
<dbReference type="InterPro" id="IPR020459">
    <property type="entry name" value="AMP-binding"/>
</dbReference>
<dbReference type="FunFam" id="3.40.50.980:FF:000001">
    <property type="entry name" value="Non-ribosomal peptide synthetase"/>
    <property type="match status" value="1"/>
</dbReference>
<dbReference type="PANTHER" id="PTHR45527:SF1">
    <property type="entry name" value="FATTY ACID SYNTHASE"/>
    <property type="match status" value="1"/>
</dbReference>